<dbReference type="AlphaFoldDB" id="A0A178M6G4"/>
<organism evidence="1 2">
    <name type="scientific">Chloroflexus islandicus</name>
    <dbReference type="NCBI Taxonomy" id="1707952"/>
    <lineage>
        <taxon>Bacteria</taxon>
        <taxon>Bacillati</taxon>
        <taxon>Chloroflexota</taxon>
        <taxon>Chloroflexia</taxon>
        <taxon>Chloroflexales</taxon>
        <taxon>Chloroflexineae</taxon>
        <taxon>Chloroflexaceae</taxon>
        <taxon>Chloroflexus</taxon>
    </lineage>
</organism>
<protein>
    <submittedName>
        <fullName evidence="1">Uncharacterized protein</fullName>
    </submittedName>
</protein>
<comment type="caution">
    <text evidence="1">The sequence shown here is derived from an EMBL/GenBank/DDBJ whole genome shotgun (WGS) entry which is preliminary data.</text>
</comment>
<gene>
    <name evidence="1" type="ORF">A6A03_18415</name>
</gene>
<keyword evidence="2" id="KW-1185">Reference proteome</keyword>
<accession>A0A178M6G4</accession>
<evidence type="ECO:0000313" key="1">
    <source>
        <dbReference type="EMBL" id="OAN43625.1"/>
    </source>
</evidence>
<proteinExistence type="predicted"/>
<evidence type="ECO:0000313" key="2">
    <source>
        <dbReference type="Proteomes" id="UP000078287"/>
    </source>
</evidence>
<sequence>MVVWIKHSHKKTQETQNFVYFVSLRGYSQIMGGGGHSPSTACLTNCRDHGIFPLSKREKSKVSVFMLNVRFYTYFFYFTSPQLDWSLRIS</sequence>
<dbReference type="Proteomes" id="UP000078287">
    <property type="component" value="Unassembled WGS sequence"/>
</dbReference>
<dbReference type="EMBL" id="LWQS01000079">
    <property type="protein sequence ID" value="OAN43625.1"/>
    <property type="molecule type" value="Genomic_DNA"/>
</dbReference>
<reference evidence="1 2" key="1">
    <citation type="submission" date="2016-04" db="EMBL/GenBank/DDBJ databases">
        <title>Chloroflexus islandicus sp. nov., a thermophilic filamentous anoxygenic phototrophic bacterium from geyser Strokkur (Iceland).</title>
        <authorList>
            <person name="Gaisin V.A."/>
            <person name="Kalashnikov A.M."/>
            <person name="Sukhacheva M.V."/>
            <person name="Grouzdev D.S."/>
            <person name="Ivanov T.M."/>
            <person name="Kuznetsov B."/>
            <person name="Gorlenko V.M."/>
        </authorList>
    </citation>
    <scope>NUCLEOTIDE SEQUENCE [LARGE SCALE GENOMIC DNA]</scope>
    <source>
        <strain evidence="2">isl-2</strain>
    </source>
</reference>
<name>A0A178M6G4_9CHLR</name>